<keyword evidence="8" id="KW-1185">Reference proteome</keyword>
<evidence type="ECO:0000259" key="6">
    <source>
        <dbReference type="Pfam" id="PF01593"/>
    </source>
</evidence>
<evidence type="ECO:0000256" key="5">
    <source>
        <dbReference type="RuleBase" id="RU362075"/>
    </source>
</evidence>
<evidence type="ECO:0000256" key="4">
    <source>
        <dbReference type="ARBA" id="ARBA00023002"/>
    </source>
</evidence>
<name>A0ABP7U6F6_9BACT</name>
<organism evidence="7 8">
    <name type="scientific">Hymenobacter glaciei</name>
    <dbReference type="NCBI Taxonomy" id="877209"/>
    <lineage>
        <taxon>Bacteria</taxon>
        <taxon>Pseudomonadati</taxon>
        <taxon>Bacteroidota</taxon>
        <taxon>Cytophagia</taxon>
        <taxon>Cytophagales</taxon>
        <taxon>Hymenobacteraceae</taxon>
        <taxon>Hymenobacter</taxon>
    </lineage>
</organism>
<gene>
    <name evidence="7" type="primary">crtI_2</name>
    <name evidence="7" type="ORF">GCM10022409_22080</name>
</gene>
<proteinExistence type="inferred from homology"/>
<feature type="domain" description="Amine oxidase" evidence="6">
    <location>
        <begin position="28"/>
        <end position="504"/>
    </location>
</feature>
<sequence>MVSSPVFKKKTTNIAPSRQPVAIIGAGIAGLATAARLAVAGHPVTVFEAGPTFGGKMHQFALPGGYRFDAGPSLFTLPQLVDDIFRLAHREPADYFRYERLDPITRYFFADGTRLTAWADAAKFAAEVEEKLGTPAADVTQFLARAGQVYDATAGTFLHKSLHKPGTYFSPETLKAVAALPQLGLLGTMHERHAKAFGRDPRLVQLFDRYATYNGSDPYQAPATLSMIPHLEHGIGAFYPEGGIYAIAASLHRLAEEFGAKFRYNEPVEEITVADKRVTGLRTVLDVYDFGRVVSNMDVVPTYRRLLPREPAPERTLSQPRSSSALIFYWGIAREFPELELHNIFFSEDYRREFDAIFQEKTVADDVTVYVNITSKKTPTDAPAGHENWFVMVNVPHDQGQDWAVLTQATRAAVLRKLHRGLGVDVEPLIVAEQTWTPPGIAADTSSFGGALYGSSSNNALAAFLRHPNFSGRLEGLYFCGGSVHPGGGIPLCLLSAKIVSSLINEE</sequence>
<dbReference type="InterPro" id="IPR036188">
    <property type="entry name" value="FAD/NAD-bd_sf"/>
</dbReference>
<dbReference type="PANTHER" id="PTHR43734">
    <property type="entry name" value="PHYTOENE DESATURASE"/>
    <property type="match status" value="1"/>
</dbReference>
<keyword evidence="3 5" id="KW-0125">Carotenoid biosynthesis</keyword>
<comment type="pathway">
    <text evidence="1 5">Carotenoid biosynthesis.</text>
</comment>
<dbReference type="InterPro" id="IPR014105">
    <property type="entry name" value="Carotenoid/retinoid_OxRdtase"/>
</dbReference>
<protein>
    <submittedName>
        <fullName evidence="7">Phytoene desaturase family protein</fullName>
    </submittedName>
</protein>
<dbReference type="EMBL" id="BAABDK010000017">
    <property type="protein sequence ID" value="GAA4036748.1"/>
    <property type="molecule type" value="Genomic_DNA"/>
</dbReference>
<accession>A0ABP7U6F6</accession>
<evidence type="ECO:0000313" key="7">
    <source>
        <dbReference type="EMBL" id="GAA4036748.1"/>
    </source>
</evidence>
<evidence type="ECO:0000256" key="3">
    <source>
        <dbReference type="ARBA" id="ARBA00022746"/>
    </source>
</evidence>
<dbReference type="NCBIfam" id="TIGR02734">
    <property type="entry name" value="crtI_fam"/>
    <property type="match status" value="1"/>
</dbReference>
<evidence type="ECO:0000256" key="1">
    <source>
        <dbReference type="ARBA" id="ARBA00004829"/>
    </source>
</evidence>
<evidence type="ECO:0000313" key="8">
    <source>
        <dbReference type="Proteomes" id="UP001501469"/>
    </source>
</evidence>
<dbReference type="InterPro" id="IPR002937">
    <property type="entry name" value="Amino_oxidase"/>
</dbReference>
<dbReference type="Proteomes" id="UP001501469">
    <property type="component" value="Unassembled WGS sequence"/>
</dbReference>
<dbReference type="SUPFAM" id="SSF51905">
    <property type="entry name" value="FAD/NAD(P)-binding domain"/>
    <property type="match status" value="1"/>
</dbReference>
<comment type="similarity">
    <text evidence="2 5">Belongs to the carotenoid/retinoid oxidoreductase family.</text>
</comment>
<evidence type="ECO:0000256" key="2">
    <source>
        <dbReference type="ARBA" id="ARBA00006046"/>
    </source>
</evidence>
<keyword evidence="4 5" id="KW-0560">Oxidoreductase</keyword>
<comment type="caution">
    <text evidence="7">The sequence shown here is derived from an EMBL/GenBank/DDBJ whole genome shotgun (WGS) entry which is preliminary data.</text>
</comment>
<dbReference type="PANTHER" id="PTHR43734:SF7">
    <property type="entry name" value="4,4'-DIAPONEUROSPORENE OXYGENASE"/>
    <property type="match status" value="1"/>
</dbReference>
<reference evidence="8" key="1">
    <citation type="journal article" date="2019" name="Int. J. Syst. Evol. Microbiol.">
        <title>The Global Catalogue of Microorganisms (GCM) 10K type strain sequencing project: providing services to taxonomists for standard genome sequencing and annotation.</title>
        <authorList>
            <consortium name="The Broad Institute Genomics Platform"/>
            <consortium name="The Broad Institute Genome Sequencing Center for Infectious Disease"/>
            <person name="Wu L."/>
            <person name="Ma J."/>
        </authorList>
    </citation>
    <scope>NUCLEOTIDE SEQUENCE [LARGE SCALE GENOMIC DNA]</scope>
    <source>
        <strain evidence="8">JCM 17225</strain>
    </source>
</reference>
<dbReference type="NCBIfam" id="NF042421">
    <property type="entry name" value="hydcarot_desat_CrtD"/>
    <property type="match status" value="1"/>
</dbReference>
<dbReference type="RefSeq" id="WP_425554336.1">
    <property type="nucleotide sequence ID" value="NZ_BAABDK010000017.1"/>
</dbReference>
<dbReference type="Pfam" id="PF01593">
    <property type="entry name" value="Amino_oxidase"/>
    <property type="match status" value="1"/>
</dbReference>
<dbReference type="Gene3D" id="3.50.50.60">
    <property type="entry name" value="FAD/NAD(P)-binding domain"/>
    <property type="match status" value="2"/>
</dbReference>
<dbReference type="InterPro" id="IPR054840">
    <property type="entry name" value="hydcarot_desat_CrtD"/>
</dbReference>